<keyword evidence="8 9" id="KW-0012">Acyltransferase</keyword>
<dbReference type="GO" id="GO:1990883">
    <property type="term" value="F:18S rRNA cytidine N-acetyltransferase activity"/>
    <property type="evidence" value="ECO:0007669"/>
    <property type="project" value="TreeGrafter"/>
</dbReference>
<evidence type="ECO:0000256" key="8">
    <source>
        <dbReference type="ARBA" id="ARBA00023315"/>
    </source>
</evidence>
<dbReference type="AlphaFoldDB" id="A0A444JSN2"/>
<dbReference type="Gene3D" id="3.40.50.11040">
    <property type="match status" value="1"/>
</dbReference>
<dbReference type="GO" id="GO:0002101">
    <property type="term" value="P:tRNA wobble cytosine modification"/>
    <property type="evidence" value="ECO:0007669"/>
    <property type="project" value="UniProtKB-UniRule"/>
</dbReference>
<evidence type="ECO:0000256" key="6">
    <source>
        <dbReference type="ARBA" id="ARBA00022840"/>
    </source>
</evidence>
<dbReference type="HAMAP" id="MF_01886">
    <property type="entry name" value="tRNA_acetyltr_TmcA"/>
    <property type="match status" value="1"/>
</dbReference>
<protein>
    <recommendedName>
        <fullName evidence="9">tRNA(Met) cytidine acetyltransferase TmcA</fullName>
        <ecNumber evidence="9">2.3.1.193</ecNumber>
    </recommendedName>
</protein>
<comment type="similarity">
    <text evidence="9">Belongs to the TmcA family.</text>
</comment>
<organism evidence="11 12">
    <name type="scientific">Photobacterium chitinilyticum</name>
    <dbReference type="NCBI Taxonomy" id="2485123"/>
    <lineage>
        <taxon>Bacteria</taxon>
        <taxon>Pseudomonadati</taxon>
        <taxon>Pseudomonadota</taxon>
        <taxon>Gammaproteobacteria</taxon>
        <taxon>Vibrionales</taxon>
        <taxon>Vibrionaceae</taxon>
        <taxon>Photobacterium</taxon>
    </lineage>
</organism>
<evidence type="ECO:0000256" key="9">
    <source>
        <dbReference type="HAMAP-Rule" id="MF_01886"/>
    </source>
</evidence>
<dbReference type="RefSeq" id="WP_128783203.1">
    <property type="nucleotide sequence ID" value="NZ_RJLM01000002.1"/>
</dbReference>
<gene>
    <name evidence="9" type="primary">tmcA</name>
    <name evidence="11" type="ORF">EDI28_07450</name>
</gene>
<dbReference type="Pfam" id="PF05127">
    <property type="entry name" value="NAT10_TcmA_helicase"/>
    <property type="match status" value="1"/>
</dbReference>
<keyword evidence="3 9" id="KW-0808">Transferase</keyword>
<dbReference type="PROSITE" id="PS51186">
    <property type="entry name" value="GNAT"/>
    <property type="match status" value="1"/>
</dbReference>
<dbReference type="InterPro" id="IPR024914">
    <property type="entry name" value="tRNA_acetyltr_TmcA"/>
</dbReference>
<feature type="binding site" evidence="9">
    <location>
        <begin position="480"/>
        <end position="482"/>
    </location>
    <ligand>
        <name>acetyl-CoA</name>
        <dbReference type="ChEBI" id="CHEBI:57288"/>
    </ligand>
</feature>
<keyword evidence="7 9" id="KW-0694">RNA-binding</keyword>
<evidence type="ECO:0000256" key="7">
    <source>
        <dbReference type="ARBA" id="ARBA00022884"/>
    </source>
</evidence>
<dbReference type="Gene3D" id="3.40.630.30">
    <property type="match status" value="1"/>
</dbReference>
<keyword evidence="5 9" id="KW-0547">Nucleotide-binding</keyword>
<dbReference type="PANTHER" id="PTHR10925">
    <property type="entry name" value="N-ACETYLTRANSFERASE 10"/>
    <property type="match status" value="1"/>
</dbReference>
<dbReference type="Pfam" id="PF08351">
    <property type="entry name" value="TmcA_N"/>
    <property type="match status" value="1"/>
</dbReference>
<name>A0A444JSN2_9GAMM</name>
<evidence type="ECO:0000256" key="5">
    <source>
        <dbReference type="ARBA" id="ARBA00022741"/>
    </source>
</evidence>
<evidence type="ECO:0000259" key="10">
    <source>
        <dbReference type="PROSITE" id="PS51186"/>
    </source>
</evidence>
<accession>A0A444JSN2</accession>
<dbReference type="Gene3D" id="1.20.120.890">
    <property type="entry name" value="tRNA(Met) cytidine acetyltransferase, tail domain"/>
    <property type="match status" value="1"/>
</dbReference>
<evidence type="ECO:0000313" key="12">
    <source>
        <dbReference type="Proteomes" id="UP000287563"/>
    </source>
</evidence>
<keyword evidence="4 9" id="KW-0819">tRNA processing</keyword>
<keyword evidence="2 9" id="KW-0820">tRNA-binding</keyword>
<dbReference type="SUPFAM" id="SSF52540">
    <property type="entry name" value="P-loop containing nucleoside triphosphate hydrolases"/>
    <property type="match status" value="1"/>
</dbReference>
<dbReference type="Proteomes" id="UP000287563">
    <property type="component" value="Unassembled WGS sequence"/>
</dbReference>
<comment type="subcellular location">
    <subcellularLocation>
        <location evidence="9">Cytoplasm</location>
    </subcellularLocation>
</comment>
<feature type="binding site" evidence="9">
    <location>
        <position position="336"/>
    </location>
    <ligand>
        <name>ATP</name>
        <dbReference type="ChEBI" id="CHEBI:30616"/>
    </ligand>
</feature>
<dbReference type="GO" id="GO:0051392">
    <property type="term" value="F:tRNA cytidine N4-acetyltransferase activity"/>
    <property type="evidence" value="ECO:0007669"/>
    <property type="project" value="UniProtKB-UniRule"/>
</dbReference>
<comment type="catalytic activity">
    <reaction evidence="9">
        <text>cytidine(34) in elongator tRNA(Met) + acetyl-CoA + ATP + H2O = N(4)-acetylcytidine(34) in elongator tRNA(Met) + ADP + phosphate + CoA + H(+)</text>
        <dbReference type="Rhea" id="RHEA:43788"/>
        <dbReference type="Rhea" id="RHEA-COMP:10693"/>
        <dbReference type="Rhea" id="RHEA-COMP:10694"/>
        <dbReference type="ChEBI" id="CHEBI:15377"/>
        <dbReference type="ChEBI" id="CHEBI:15378"/>
        <dbReference type="ChEBI" id="CHEBI:30616"/>
        <dbReference type="ChEBI" id="CHEBI:43474"/>
        <dbReference type="ChEBI" id="CHEBI:57287"/>
        <dbReference type="ChEBI" id="CHEBI:57288"/>
        <dbReference type="ChEBI" id="CHEBI:74900"/>
        <dbReference type="ChEBI" id="CHEBI:82748"/>
        <dbReference type="ChEBI" id="CHEBI:456216"/>
        <dbReference type="EC" id="2.3.1.193"/>
    </reaction>
</comment>
<keyword evidence="1 9" id="KW-0963">Cytoplasm</keyword>
<sequence length="707" mass="78608">MFDLICFSTALIDSAQLANIRYLIVAEGDELWGRETARCFIDRYNHPLWAGDSAPEHIDSVTFKKAKQLLGQECGCLIYNAHHAFDAEALGALSGTVTGGGVLLLLVPPDWFQRTEAQRPFIRRMTRLLSLYDTIHLRQDHPLPDLPATTTTPDRYEDPEFGCLTPEQYEAVVSIRRVVTGHRKRPLVLTADRGRGKSSALGIAAASLMTERTIRIGVTAPAFANVVTLFSHAARRLGVDYDRQGSLIFGDSELRFLAPDALLAEKIPLDFLIVDEAAAIPAPMLNQLLRQYNRIAFASTVHGYEGTGRGFAIKFRQQLDAVSPQWRQLRISQPIRWAENDPLERWVFRALLLDAEYASLASAHCDVIKYRCVPTESLLGDEQLLSQLFGLLVNAHYQTSPADIVQLLDDESVRLVVAESGINIVACCLLSLEGEFSPDLARQVMLGQRRPKGHLLAQSVAAHIGFELGAIQRCARVMRIAVHPDKQQQGIGLSLLQYCRDWANSQNLDYLGTSFGLVSELYDFWLKAGYTPVRLGISKDASSGAHSLLTVLPLSPSATSWSTQAVQLFASNFQAQRVEQFSDLDTPLFSQLYRLALQVGSRNTTTSDSLVEHQVGIYANGGLGYDLAVGCLEKWLSDYLASQQGELDSSDYLAIAKLLQRQEWSKVVADYGFASRKMAEKALRDYVSQHTPHHHFMSDSKDNRRSI</sequence>
<proteinExistence type="inferred from homology"/>
<dbReference type="InterPro" id="IPR027417">
    <property type="entry name" value="P-loop_NTPase"/>
</dbReference>
<dbReference type="GO" id="GO:0051391">
    <property type="term" value="P:tRNA acetylation"/>
    <property type="evidence" value="ECO:0007669"/>
    <property type="project" value="UniProtKB-UniRule"/>
</dbReference>
<evidence type="ECO:0000313" key="11">
    <source>
        <dbReference type="EMBL" id="RWX56117.1"/>
    </source>
</evidence>
<dbReference type="Pfam" id="PF13718">
    <property type="entry name" value="GNAT_acetyltr_2"/>
    <property type="match status" value="1"/>
</dbReference>
<evidence type="ECO:0000256" key="4">
    <source>
        <dbReference type="ARBA" id="ARBA00022694"/>
    </source>
</evidence>
<feature type="domain" description="N-acetyltransferase" evidence="10">
    <location>
        <begin position="368"/>
        <end position="555"/>
    </location>
</feature>
<evidence type="ECO:0000256" key="2">
    <source>
        <dbReference type="ARBA" id="ARBA00022555"/>
    </source>
</evidence>
<comment type="caution">
    <text evidence="11">The sequence shown here is derived from an EMBL/GenBank/DDBJ whole genome shotgun (WGS) entry which is preliminary data.</text>
</comment>
<comment type="function">
    <text evidence="9">Catalyzes the formation of N(4)-acetylcytidine (ac(4)C) at the wobble position of tRNA(Met), by using acetyl-CoA as an acetyl donor and ATP (or GTP).</text>
</comment>
<dbReference type="GO" id="GO:1904812">
    <property type="term" value="P:rRNA acetylation involved in maturation of SSU-rRNA"/>
    <property type="evidence" value="ECO:0007669"/>
    <property type="project" value="TreeGrafter"/>
</dbReference>
<feature type="binding site" evidence="9">
    <location>
        <position position="520"/>
    </location>
    <ligand>
        <name>acetyl-CoA</name>
        <dbReference type="ChEBI" id="CHEBI:57288"/>
    </ligand>
</feature>
<dbReference type="InterPro" id="IPR007807">
    <property type="entry name" value="TcmA/NAT10_helicase"/>
</dbReference>
<dbReference type="InterPro" id="IPR032672">
    <property type="entry name" value="TmcA/NAT10/Kre33"/>
</dbReference>
<dbReference type="SUPFAM" id="SSF55729">
    <property type="entry name" value="Acyl-CoA N-acyltransferases (Nat)"/>
    <property type="match status" value="1"/>
</dbReference>
<dbReference type="CDD" id="cd04301">
    <property type="entry name" value="NAT_SF"/>
    <property type="match status" value="1"/>
</dbReference>
<evidence type="ECO:0000256" key="1">
    <source>
        <dbReference type="ARBA" id="ARBA00022490"/>
    </source>
</evidence>
<keyword evidence="6 9" id="KW-0067">ATP-binding</keyword>
<dbReference type="InterPro" id="IPR038321">
    <property type="entry name" value="TmcA_C_sf"/>
</dbReference>
<dbReference type="InterPro" id="IPR016181">
    <property type="entry name" value="Acyl_CoA_acyltransferase"/>
</dbReference>
<dbReference type="PANTHER" id="PTHR10925:SF5">
    <property type="entry name" value="RNA CYTIDINE ACETYLTRANSFERASE"/>
    <property type="match status" value="1"/>
</dbReference>
<feature type="binding site" evidence="9">
    <location>
        <position position="168"/>
    </location>
    <ligand>
        <name>ATP</name>
        <dbReference type="ChEBI" id="CHEBI:30616"/>
    </ligand>
</feature>
<dbReference type="InterPro" id="IPR000182">
    <property type="entry name" value="GNAT_dom"/>
</dbReference>
<dbReference type="OrthoDB" id="5578851at2"/>
<keyword evidence="12" id="KW-1185">Reference proteome</keyword>
<dbReference type="EMBL" id="RJLM01000002">
    <property type="protein sequence ID" value="RWX56117.1"/>
    <property type="molecule type" value="Genomic_DNA"/>
</dbReference>
<dbReference type="EC" id="2.3.1.193" evidence="9"/>
<comment type="caution">
    <text evidence="9">Lacks conserved residue(s) required for the propagation of feature annotation.</text>
</comment>
<dbReference type="InterPro" id="IPR013562">
    <property type="entry name" value="TmcA/NAT10_N"/>
</dbReference>
<dbReference type="GO" id="GO:0000049">
    <property type="term" value="F:tRNA binding"/>
    <property type="evidence" value="ECO:0007669"/>
    <property type="project" value="UniProtKB-UniRule"/>
</dbReference>
<dbReference type="GO" id="GO:0005524">
    <property type="term" value="F:ATP binding"/>
    <property type="evidence" value="ECO:0007669"/>
    <property type="project" value="UniProtKB-UniRule"/>
</dbReference>
<dbReference type="GO" id="GO:0005737">
    <property type="term" value="C:cytoplasm"/>
    <property type="evidence" value="ECO:0007669"/>
    <property type="project" value="UniProtKB-SubCell"/>
</dbReference>
<evidence type="ECO:0000256" key="3">
    <source>
        <dbReference type="ARBA" id="ARBA00022679"/>
    </source>
</evidence>
<reference evidence="11 12" key="1">
    <citation type="submission" date="2018-11" db="EMBL/GenBank/DDBJ databases">
        <title>Photobacterium sp. BEI247 sp. nov., a marine bacterium isolated from Yongle Blue Hole in the South China Sea.</title>
        <authorList>
            <person name="Wang X."/>
        </authorList>
    </citation>
    <scope>NUCLEOTIDE SEQUENCE [LARGE SCALE GENOMIC DNA]</scope>
    <source>
        <strain evidence="12">BEI247</strain>
    </source>
</reference>
<dbReference type="Gene3D" id="3.40.50.300">
    <property type="entry name" value="P-loop containing nucleotide triphosphate hydrolases"/>
    <property type="match status" value="1"/>
</dbReference>